<dbReference type="AlphaFoldDB" id="A0AAN7YLT7"/>
<organism evidence="2 3">
    <name type="scientific">Meristemomyces frigidus</name>
    <dbReference type="NCBI Taxonomy" id="1508187"/>
    <lineage>
        <taxon>Eukaryota</taxon>
        <taxon>Fungi</taxon>
        <taxon>Dikarya</taxon>
        <taxon>Ascomycota</taxon>
        <taxon>Pezizomycotina</taxon>
        <taxon>Dothideomycetes</taxon>
        <taxon>Dothideomycetidae</taxon>
        <taxon>Mycosphaerellales</taxon>
        <taxon>Teratosphaeriaceae</taxon>
        <taxon>Meristemomyces</taxon>
    </lineage>
</organism>
<evidence type="ECO:0000313" key="2">
    <source>
        <dbReference type="EMBL" id="KAK5108278.1"/>
    </source>
</evidence>
<dbReference type="PANTHER" id="PTHR34987">
    <property type="entry name" value="C, PUTATIVE (AFU_ORTHOLOGUE AFUA_3G02880)-RELATED"/>
    <property type="match status" value="1"/>
</dbReference>
<evidence type="ECO:0000313" key="3">
    <source>
        <dbReference type="Proteomes" id="UP001310890"/>
    </source>
</evidence>
<reference evidence="2" key="1">
    <citation type="submission" date="2023-08" db="EMBL/GenBank/DDBJ databases">
        <title>Black Yeasts Isolated from many extreme environments.</title>
        <authorList>
            <person name="Coleine C."/>
            <person name="Stajich J.E."/>
            <person name="Selbmann L."/>
        </authorList>
    </citation>
    <scope>NUCLEOTIDE SEQUENCE</scope>
    <source>
        <strain evidence="2">CCFEE 5401</strain>
    </source>
</reference>
<accession>A0AAN7YLT7</accession>
<evidence type="ECO:0000259" key="1">
    <source>
        <dbReference type="Pfam" id="PF17390"/>
    </source>
</evidence>
<gene>
    <name evidence="2" type="ORF">LTR62_008593</name>
</gene>
<sequence length="671" mass="72799">MPATTATPDAATVFSSSFPLRVLHKSGGPVSSVPPNLVLSTIGNGLSEVILDYGRAEGGMPFFETSRIESSGGALAIEVVYSETSAGLEDENGDGPFFLFSNAMDSYRVNSHSFTKAGYVESRFAQKSQRYQKIKLKTPDSSLCFTSVGFRSLRKQRSLKSTFTCSSEKLQDIWDTGVRTLEMCTVEAGETLEAWEVTEGDGAKRDRACFGGDLFIIGRSIFYSTGFVEAVLGSITLLTGHQTPDGYLGNLCPIQAPVNELLCPALALIVATKEYVMHTGDVETARKLHGTFQKLISFTSRFVDERGLVVAPPPLSMDWFPMGGPIFGASAKITLAYYDALKSMSQLSSFTGIEDDDSARRADQLKQSMRTHLWNKDHNLFRMSDLASPDGICQDIHAYAVSMGVIPPDAEALGILKAPAAGKMPLAFQNLERWDAKRVVSPYASAFAAEALFAHNQGVAAVELIERVWGPMVDSSSPDYSGGHWEAMTEDGKPIQTDTSLMHGWSTSPVFLLPQYLAGLEPLEPGWRRFKIQPVLANVDAVNASLSTPAGTITVCMRIEGSGTLDVTIPKGAMAEVHAPEGWRLKSVSETGATSRVPTVTMSGTGEVVRVDLLRMARNDDGNDKGAVTATVMEDEVEESESEGSIPVMQKRNEERSGSRFFRLISKMFCT</sequence>
<dbReference type="InterPro" id="IPR035398">
    <property type="entry name" value="Bac_rhamnosid_C"/>
</dbReference>
<name>A0AAN7YLT7_9PEZI</name>
<dbReference type="Gene3D" id="2.60.420.10">
    <property type="entry name" value="Maltose phosphorylase, domain 3"/>
    <property type="match status" value="1"/>
</dbReference>
<dbReference type="PANTHER" id="PTHR34987:SF4">
    <property type="entry name" value="ALPHA-L-RHAMNOSIDASE C-TERMINAL DOMAIN-CONTAINING PROTEIN"/>
    <property type="match status" value="1"/>
</dbReference>
<dbReference type="InterPro" id="IPR012341">
    <property type="entry name" value="6hp_glycosidase-like_sf"/>
</dbReference>
<comment type="caution">
    <text evidence="2">The sequence shown here is derived from an EMBL/GenBank/DDBJ whole genome shotgun (WGS) entry which is preliminary data.</text>
</comment>
<dbReference type="GO" id="GO:0003824">
    <property type="term" value="F:catalytic activity"/>
    <property type="evidence" value="ECO:0007669"/>
    <property type="project" value="UniProtKB-ARBA"/>
</dbReference>
<dbReference type="GO" id="GO:0005975">
    <property type="term" value="P:carbohydrate metabolic process"/>
    <property type="evidence" value="ECO:0007669"/>
    <property type="project" value="InterPro"/>
</dbReference>
<protein>
    <recommendedName>
        <fullName evidence="1">Alpha-L-rhamnosidase C-terminal domain-containing protein</fullName>
    </recommendedName>
</protein>
<dbReference type="Proteomes" id="UP001310890">
    <property type="component" value="Unassembled WGS sequence"/>
</dbReference>
<dbReference type="SUPFAM" id="SSF48208">
    <property type="entry name" value="Six-hairpin glycosidases"/>
    <property type="match status" value="1"/>
</dbReference>
<dbReference type="EMBL" id="JAVRRL010000090">
    <property type="protein sequence ID" value="KAK5108278.1"/>
    <property type="molecule type" value="Genomic_DNA"/>
</dbReference>
<dbReference type="Gene3D" id="1.50.10.10">
    <property type="match status" value="1"/>
</dbReference>
<proteinExistence type="predicted"/>
<feature type="domain" description="Alpha-L-rhamnosidase C-terminal" evidence="1">
    <location>
        <begin position="519"/>
        <end position="592"/>
    </location>
</feature>
<dbReference type="Pfam" id="PF17390">
    <property type="entry name" value="Bac_rhamnosid_C"/>
    <property type="match status" value="1"/>
</dbReference>
<dbReference type="InterPro" id="IPR008928">
    <property type="entry name" value="6-hairpin_glycosidase_sf"/>
</dbReference>